<comment type="caution">
    <text evidence="3">The sequence shown here is derived from an EMBL/GenBank/DDBJ whole genome shotgun (WGS) entry which is preliminary data.</text>
</comment>
<dbReference type="InterPro" id="IPR053139">
    <property type="entry name" value="Surface_bspA-like"/>
</dbReference>
<dbReference type="InterPro" id="IPR032675">
    <property type="entry name" value="LRR_dom_sf"/>
</dbReference>
<feature type="signal peptide" evidence="2">
    <location>
        <begin position="1"/>
        <end position="19"/>
    </location>
</feature>
<evidence type="ECO:0000313" key="4">
    <source>
        <dbReference type="Proteomes" id="UP001470230"/>
    </source>
</evidence>
<name>A0ABR2KHF6_9EUKA</name>
<keyword evidence="1" id="KW-0812">Transmembrane</keyword>
<dbReference type="InterPro" id="IPR026906">
    <property type="entry name" value="LRR_5"/>
</dbReference>
<feature type="chain" id="PRO_5047207616" description="Surface antigen BspA-like" evidence="2">
    <location>
        <begin position="20"/>
        <end position="1176"/>
    </location>
</feature>
<dbReference type="EMBL" id="JAPFFF010000005">
    <property type="protein sequence ID" value="KAK8890196.1"/>
    <property type="molecule type" value="Genomic_DNA"/>
</dbReference>
<sequence length="1176" mass="127501">MIALLIVSLLAFDPNYDYGSFDWNENNAHDMASAEACKELQTPPEGGIIATDHKYCKCSDEYGTKNKITVASTTIGQYAFYKCEAISTVTLPDKISSIGVGAFAYCPNLVEVINFPDTLNTIGDGAFYYSNINTIPANFPKNLNSIGYVAFARCSKLTQVIGISPRTPPTGSTNILQLTIKNAAFYCTNVKLPASLPAFVSIGNSAFESCYQGSTVRTVTIFGSSIGEYAFSYCSNLNVVIGDGSQITSISAHAFEYTATSSTPNFPLTLRVINDYAYSNTPLAGNIDFKDVATIGGYAFYNTKIGTITLDSVTSIGEHAFESSTVSGKVTFSKYLSQIGDSAFKGTNIGGPVEIPKGTISEHAFENCKNLGSVTYGSEVISRYEYTISGNAFKNSVIDKLTIRKATIAKDSFANSEISSVEITDSTIQTDAFEDAKIATSLTIIDPSYRSLSSGDTIASRAFTNCEIQNEINLTDVRGIADEAFYGLSRKYSPTLTFHHDESFETKEEMYSIGSSAFRDTSIVLVNPSFDNTYKSIGEYAFANCIGVTGDLYLNVGDISDYAFYHCNLNGNLELGKDTGNLPVTDGFCHLFNGCDFKSFNISQYEHGIPGGLFSGMSKLSGDLVITDDITSIGNEAFLGCDLTSITISVNPNAKLSIGPRAFYNCKNMRCDNLTLLRDIDTIDEYAFYKCNGITGVTFSPLTTTIGAYSFAQTGIKSLVLPKYLTTLNKGAFQDCTSLAGSLDIPATLETFEDNAFYNCPFTGGKLTTDYHLSSIPNYAFYRCKFSGNLNLPRIASIGEYAFYECSNLQSVEFYEPYTTTTSNSFTIGEGAFQGCTGLTGSLPIVYCSSIGKNAFYGCGKLTGGLDFYDSKTDSLTQIPAYAFYNCSGLNGELKFPSTLNSIEPYAFSGCNQLKGSLIFPQPLSYIGNHAFEGCSELDGSIEFLPDGSDEPEISEIGSYAFRGCTKIKATFNTLTKLQKIGDHAFAGCTGLSGPIGFTSTLDRIGEYAFEGCSGLSNTLSFKVGGATADLLYIERGAFKDCTGFKDGVLTFDILETERNNLPYYRFRQFLKIGYDAFENTKFKNIYYNGRFEPDCDCGIGIPGRKPVHTSSHYANKTFCGNPLHKSKLSGGAIAGIVIAVVVVVAIIVAVVVYFILKNKKNKDRSEAEVEMNQDP</sequence>
<dbReference type="PANTHER" id="PTHR45661:SF3">
    <property type="entry name" value="IG-LIKE DOMAIN-CONTAINING PROTEIN"/>
    <property type="match status" value="1"/>
</dbReference>
<evidence type="ECO:0008006" key="5">
    <source>
        <dbReference type="Google" id="ProtNLM"/>
    </source>
</evidence>
<keyword evidence="2" id="KW-0732">Signal</keyword>
<protein>
    <recommendedName>
        <fullName evidence="5">Surface antigen BspA-like</fullName>
    </recommendedName>
</protein>
<gene>
    <name evidence="3" type="ORF">M9Y10_034966</name>
</gene>
<dbReference type="Proteomes" id="UP001470230">
    <property type="component" value="Unassembled WGS sequence"/>
</dbReference>
<reference evidence="3 4" key="1">
    <citation type="submission" date="2024-04" db="EMBL/GenBank/DDBJ databases">
        <title>Tritrichomonas musculus Genome.</title>
        <authorList>
            <person name="Alves-Ferreira E."/>
            <person name="Grigg M."/>
            <person name="Lorenzi H."/>
            <person name="Galac M."/>
        </authorList>
    </citation>
    <scope>NUCLEOTIDE SEQUENCE [LARGE SCALE GENOMIC DNA]</scope>
    <source>
        <strain evidence="3 4">EAF2021</strain>
    </source>
</reference>
<evidence type="ECO:0000256" key="1">
    <source>
        <dbReference type="SAM" id="Phobius"/>
    </source>
</evidence>
<evidence type="ECO:0000256" key="2">
    <source>
        <dbReference type="SAM" id="SignalP"/>
    </source>
</evidence>
<dbReference type="PANTHER" id="PTHR45661">
    <property type="entry name" value="SURFACE ANTIGEN"/>
    <property type="match status" value="1"/>
</dbReference>
<proteinExistence type="predicted"/>
<keyword evidence="1" id="KW-1133">Transmembrane helix</keyword>
<dbReference type="Gene3D" id="3.80.10.10">
    <property type="entry name" value="Ribonuclease Inhibitor"/>
    <property type="match status" value="10"/>
</dbReference>
<keyword evidence="1" id="KW-0472">Membrane</keyword>
<dbReference type="SUPFAM" id="SSF52058">
    <property type="entry name" value="L domain-like"/>
    <property type="match status" value="2"/>
</dbReference>
<dbReference type="Pfam" id="PF13306">
    <property type="entry name" value="LRR_5"/>
    <property type="match status" value="6"/>
</dbReference>
<organism evidence="3 4">
    <name type="scientific">Tritrichomonas musculus</name>
    <dbReference type="NCBI Taxonomy" id="1915356"/>
    <lineage>
        <taxon>Eukaryota</taxon>
        <taxon>Metamonada</taxon>
        <taxon>Parabasalia</taxon>
        <taxon>Tritrichomonadida</taxon>
        <taxon>Tritrichomonadidae</taxon>
        <taxon>Tritrichomonas</taxon>
    </lineage>
</organism>
<evidence type="ECO:0000313" key="3">
    <source>
        <dbReference type="EMBL" id="KAK8890196.1"/>
    </source>
</evidence>
<keyword evidence="4" id="KW-1185">Reference proteome</keyword>
<feature type="transmembrane region" description="Helical" evidence="1">
    <location>
        <begin position="1133"/>
        <end position="1157"/>
    </location>
</feature>
<accession>A0ABR2KHF6</accession>